<reference evidence="2 3" key="1">
    <citation type="journal article" date="2014" name="BMC Genomics">
        <title>Genome and secretome analysis of the hemibiotrophic fungal pathogen, Moniliophthora roreri, which causes frosty pod rot disease of cacao: mechanisms of the biotrophic and necrotrophic phases.</title>
        <authorList>
            <person name="Meinhardt L.W."/>
            <person name="Costa G.G.L."/>
            <person name="Thomazella D.P.T."/>
            <person name="Teixeira P.J.P.L."/>
            <person name="Carazzolle M.F."/>
            <person name="Schuster S.C."/>
            <person name="Carlson J.E."/>
            <person name="Guiltinan M.J."/>
            <person name="Mieczkowski P."/>
            <person name="Farmer A."/>
            <person name="Ramaraj T."/>
            <person name="Crozier J."/>
            <person name="Davis R.E."/>
            <person name="Shao J."/>
            <person name="Melnick R.L."/>
            <person name="Pereira G.A.G."/>
            <person name="Bailey B.A."/>
        </authorList>
    </citation>
    <scope>NUCLEOTIDE SEQUENCE [LARGE SCALE GENOMIC DNA]</scope>
    <source>
        <strain evidence="2 3">MCA 2997</strain>
    </source>
</reference>
<evidence type="ECO:0000256" key="1">
    <source>
        <dbReference type="SAM" id="MobiDB-lite"/>
    </source>
</evidence>
<sequence length="287" mass="30858">MSNAPSTSSSSSYFDRSLPNPPAGSPGQFSDDITYTSPFNPSPFELLFLVNTAGHDNALRNTAVGQPQLQFAIDSLICLWAQCASLNAIIEETNVYAANLAFNAMAKLQLHAQLFELGLLPLDVCDSNPNDPAFLRVAETYCARIGAAVELAQDQHQLCPRRTRAEPVLPRPISPAPLVPKLDPSSSFDSANVPKLEPPPSPISLSSLTYPPNSRDSSPLYTQSIGVTSASPSPASEPQPRPALTPPVFDPFNVDDKLLTPPSVPFLANRQFNPAFISIRDTVHANP</sequence>
<feature type="compositionally biased region" description="Pro residues" evidence="1">
    <location>
        <begin position="235"/>
        <end position="249"/>
    </location>
</feature>
<evidence type="ECO:0000313" key="3">
    <source>
        <dbReference type="Proteomes" id="UP000017559"/>
    </source>
</evidence>
<feature type="compositionally biased region" description="Pro residues" evidence="1">
    <location>
        <begin position="169"/>
        <end position="178"/>
    </location>
</feature>
<dbReference type="AlphaFoldDB" id="V2WIW6"/>
<dbReference type="KEGG" id="mrr:Moror_15156"/>
<feature type="region of interest" description="Disordered" evidence="1">
    <location>
        <begin position="1"/>
        <end position="32"/>
    </location>
</feature>
<dbReference type="EMBL" id="AWSO01000886">
    <property type="protein sequence ID" value="ESK86778.1"/>
    <property type="molecule type" value="Genomic_DNA"/>
</dbReference>
<accession>V2WIW6</accession>
<feature type="compositionally biased region" description="Polar residues" evidence="1">
    <location>
        <begin position="214"/>
        <end position="228"/>
    </location>
</feature>
<evidence type="ECO:0000313" key="2">
    <source>
        <dbReference type="EMBL" id="ESK86778.1"/>
    </source>
</evidence>
<proteinExistence type="predicted"/>
<comment type="caution">
    <text evidence="2">The sequence shown here is derived from an EMBL/GenBank/DDBJ whole genome shotgun (WGS) entry which is preliminary data.</text>
</comment>
<feature type="region of interest" description="Disordered" evidence="1">
    <location>
        <begin position="169"/>
        <end position="255"/>
    </location>
</feature>
<gene>
    <name evidence="2" type="ORF">Moror_15156</name>
</gene>
<keyword evidence="3" id="KW-1185">Reference proteome</keyword>
<dbReference type="HOGENOM" id="CLU_014088_0_0_1"/>
<protein>
    <submittedName>
        <fullName evidence="2">Uncharacterized protein</fullName>
    </submittedName>
</protein>
<organism evidence="2 3">
    <name type="scientific">Moniliophthora roreri (strain MCA 2997)</name>
    <name type="common">Cocoa frosty pod rot fungus</name>
    <name type="synonym">Crinipellis roreri</name>
    <dbReference type="NCBI Taxonomy" id="1381753"/>
    <lineage>
        <taxon>Eukaryota</taxon>
        <taxon>Fungi</taxon>
        <taxon>Dikarya</taxon>
        <taxon>Basidiomycota</taxon>
        <taxon>Agaricomycotina</taxon>
        <taxon>Agaricomycetes</taxon>
        <taxon>Agaricomycetidae</taxon>
        <taxon>Agaricales</taxon>
        <taxon>Marasmiineae</taxon>
        <taxon>Marasmiaceae</taxon>
        <taxon>Moniliophthora</taxon>
    </lineage>
</organism>
<feature type="compositionally biased region" description="Low complexity" evidence="1">
    <location>
        <begin position="1"/>
        <end position="18"/>
    </location>
</feature>
<dbReference type="Proteomes" id="UP000017559">
    <property type="component" value="Unassembled WGS sequence"/>
</dbReference>
<name>V2WIW6_MONRO</name>
<feature type="compositionally biased region" description="Low complexity" evidence="1">
    <location>
        <begin position="203"/>
        <end position="212"/>
    </location>
</feature>